<sequence>MAYPPVPYPPVVTEIGRSAALESAAETPLGNAAAGPAPPPGFPAELAVPANLATDGHLGRGGDDTLLSGTPGAQVDESLAHHQAEREAEAETRPDREGSPAQPARRPDAAAAGDSVEVLETPPYHQRPKPSRAAVHRDTSPLASSPHPNEHDAPTASGPHPKARIATEIIRLEHKVAKLRRARQIQRANERGEHDSTERLEQLAEKWREAGLLAEELLRDRYGVTEPSTCSSASSLSRPAPLFASDDAAPSSGTTYVSPQAGYSPNTSAASLRFKSTWKSDSDRLDDFKRSVAAAARARGVSEKRILREMDDDDEEEGADLPDPETAFERMIPLSKKVKREETPAEESFAARAFERLATPQPAYKSTSWKPPRQDPAKRAPLSDSRKAPVSTGDVLDLADQDDSSDDELMKALDAAMEATRRRRERDDRVGEIDQGQAKTPEESGRLSASA</sequence>
<feature type="region of interest" description="Disordered" evidence="1">
    <location>
        <begin position="223"/>
        <end position="269"/>
    </location>
</feature>
<dbReference type="STRING" id="741276.A0A2S5B4G1"/>
<feature type="compositionally biased region" description="Polar residues" evidence="1">
    <location>
        <begin position="251"/>
        <end position="269"/>
    </location>
</feature>
<evidence type="ECO:0000313" key="3">
    <source>
        <dbReference type="Proteomes" id="UP000237144"/>
    </source>
</evidence>
<keyword evidence="3" id="KW-1185">Reference proteome</keyword>
<feature type="compositionally biased region" description="Low complexity" evidence="1">
    <location>
        <begin position="227"/>
        <end position="245"/>
    </location>
</feature>
<comment type="caution">
    <text evidence="2">The sequence shown here is derived from an EMBL/GenBank/DDBJ whole genome shotgun (WGS) entry which is preliminary data.</text>
</comment>
<evidence type="ECO:0000256" key="1">
    <source>
        <dbReference type="SAM" id="MobiDB-lite"/>
    </source>
</evidence>
<feature type="compositionally biased region" description="Low complexity" evidence="1">
    <location>
        <begin position="346"/>
        <end position="358"/>
    </location>
</feature>
<feature type="compositionally biased region" description="Acidic residues" evidence="1">
    <location>
        <begin position="397"/>
        <end position="407"/>
    </location>
</feature>
<feature type="compositionally biased region" description="Basic and acidic residues" evidence="1">
    <location>
        <begin position="78"/>
        <end position="98"/>
    </location>
</feature>
<dbReference type="Proteomes" id="UP000237144">
    <property type="component" value="Unassembled WGS sequence"/>
</dbReference>
<feature type="compositionally biased region" description="Low complexity" evidence="1">
    <location>
        <begin position="100"/>
        <end position="112"/>
    </location>
</feature>
<dbReference type="AlphaFoldDB" id="A0A2S5B4G1"/>
<dbReference type="OrthoDB" id="27934at2759"/>
<dbReference type="Gene3D" id="6.10.140.1020">
    <property type="match status" value="1"/>
</dbReference>
<evidence type="ECO:0000313" key="2">
    <source>
        <dbReference type="EMBL" id="POY71658.1"/>
    </source>
</evidence>
<accession>A0A2S5B4G1</accession>
<proteinExistence type="predicted"/>
<protein>
    <submittedName>
        <fullName evidence="2">Uncharacterized protein</fullName>
    </submittedName>
</protein>
<dbReference type="EMBL" id="PJQD01000075">
    <property type="protein sequence ID" value="POY71658.1"/>
    <property type="molecule type" value="Genomic_DNA"/>
</dbReference>
<gene>
    <name evidence="2" type="ORF">BMF94_5353</name>
</gene>
<feature type="region of interest" description="Disordered" evidence="1">
    <location>
        <begin position="295"/>
        <end position="451"/>
    </location>
</feature>
<feature type="region of interest" description="Disordered" evidence="1">
    <location>
        <begin position="23"/>
        <end position="167"/>
    </location>
</feature>
<organism evidence="2 3">
    <name type="scientific">Rhodotorula taiwanensis</name>
    <dbReference type="NCBI Taxonomy" id="741276"/>
    <lineage>
        <taxon>Eukaryota</taxon>
        <taxon>Fungi</taxon>
        <taxon>Dikarya</taxon>
        <taxon>Basidiomycota</taxon>
        <taxon>Pucciniomycotina</taxon>
        <taxon>Microbotryomycetes</taxon>
        <taxon>Sporidiobolales</taxon>
        <taxon>Sporidiobolaceae</taxon>
        <taxon>Rhodotorula</taxon>
    </lineage>
</organism>
<name>A0A2S5B4G1_9BASI</name>
<feature type="compositionally biased region" description="Basic and acidic residues" evidence="1">
    <location>
        <begin position="300"/>
        <end position="309"/>
    </location>
</feature>
<feature type="compositionally biased region" description="Acidic residues" evidence="1">
    <location>
        <begin position="310"/>
        <end position="323"/>
    </location>
</feature>
<reference evidence="2 3" key="1">
    <citation type="journal article" date="2018" name="Front. Microbiol.">
        <title>Prospects for Fungal Bioremediation of Acidic Radioactive Waste Sites: Characterization and Genome Sequence of Rhodotorula taiwanensis MD1149.</title>
        <authorList>
            <person name="Tkavc R."/>
            <person name="Matrosova V.Y."/>
            <person name="Grichenko O.E."/>
            <person name="Gostincar C."/>
            <person name="Volpe R.P."/>
            <person name="Klimenkova P."/>
            <person name="Gaidamakova E.K."/>
            <person name="Zhou C.E."/>
            <person name="Stewart B.J."/>
            <person name="Lyman M.G."/>
            <person name="Malfatti S.A."/>
            <person name="Rubinfeld B."/>
            <person name="Courtot M."/>
            <person name="Singh J."/>
            <person name="Dalgard C.L."/>
            <person name="Hamilton T."/>
            <person name="Frey K.G."/>
            <person name="Gunde-Cimerman N."/>
            <person name="Dugan L."/>
            <person name="Daly M.J."/>
        </authorList>
    </citation>
    <scope>NUCLEOTIDE SEQUENCE [LARGE SCALE GENOMIC DNA]</scope>
    <source>
        <strain evidence="2 3">MD1149</strain>
    </source>
</reference>